<comment type="caution">
    <text evidence="1">The sequence shown here is derived from an EMBL/GenBank/DDBJ whole genome shotgun (WGS) entry which is preliminary data.</text>
</comment>
<dbReference type="EMBL" id="JAWWNJ010000081">
    <property type="protein sequence ID" value="KAK7001961.1"/>
    <property type="molecule type" value="Genomic_DNA"/>
</dbReference>
<accession>A0AAW0A768</accession>
<protein>
    <submittedName>
        <fullName evidence="1">Uncharacterized protein</fullName>
    </submittedName>
</protein>
<dbReference type="AlphaFoldDB" id="A0AAW0A768"/>
<reference evidence="1 2" key="1">
    <citation type="journal article" date="2024" name="J Genomics">
        <title>Draft genome sequencing and assembly of Favolaschia claudopus CIRM-BRFM 2984 isolated from oak limbs.</title>
        <authorList>
            <person name="Navarro D."/>
            <person name="Drula E."/>
            <person name="Chaduli D."/>
            <person name="Cazenave R."/>
            <person name="Ahrendt S."/>
            <person name="Wang J."/>
            <person name="Lipzen A."/>
            <person name="Daum C."/>
            <person name="Barry K."/>
            <person name="Grigoriev I.V."/>
            <person name="Favel A."/>
            <person name="Rosso M.N."/>
            <person name="Martin F."/>
        </authorList>
    </citation>
    <scope>NUCLEOTIDE SEQUENCE [LARGE SCALE GENOMIC DNA]</scope>
    <source>
        <strain evidence="1 2">CIRM-BRFM 2984</strain>
    </source>
</reference>
<proteinExistence type="predicted"/>
<evidence type="ECO:0000313" key="2">
    <source>
        <dbReference type="Proteomes" id="UP001362999"/>
    </source>
</evidence>
<keyword evidence="2" id="KW-1185">Reference proteome</keyword>
<evidence type="ECO:0000313" key="1">
    <source>
        <dbReference type="EMBL" id="KAK7001961.1"/>
    </source>
</evidence>
<sequence length="116" mass="13249">MLSLMPLLFTIEFGWMSRSLQCIVFMKLGREKNLPRSDDERFVALRQIRCFEDWLRGATIGEDYWWLAERFIVAKRAGEGGPVVLCVFVGIVNGKTSFSFDCFPGLSLVEGVSFLE</sequence>
<name>A0AAW0A768_9AGAR</name>
<gene>
    <name evidence="1" type="ORF">R3P38DRAFT_1777234</name>
</gene>
<organism evidence="1 2">
    <name type="scientific">Favolaschia claudopus</name>
    <dbReference type="NCBI Taxonomy" id="2862362"/>
    <lineage>
        <taxon>Eukaryota</taxon>
        <taxon>Fungi</taxon>
        <taxon>Dikarya</taxon>
        <taxon>Basidiomycota</taxon>
        <taxon>Agaricomycotina</taxon>
        <taxon>Agaricomycetes</taxon>
        <taxon>Agaricomycetidae</taxon>
        <taxon>Agaricales</taxon>
        <taxon>Marasmiineae</taxon>
        <taxon>Mycenaceae</taxon>
        <taxon>Favolaschia</taxon>
    </lineage>
</organism>
<dbReference type="Proteomes" id="UP001362999">
    <property type="component" value="Unassembled WGS sequence"/>
</dbReference>